<proteinExistence type="predicted"/>
<keyword evidence="1" id="KW-0472">Membrane</keyword>
<evidence type="ECO:0000256" key="1">
    <source>
        <dbReference type="SAM" id="Phobius"/>
    </source>
</evidence>
<evidence type="ECO:0000313" key="2">
    <source>
        <dbReference type="EMBL" id="QHU09445.1"/>
    </source>
</evidence>
<feature type="transmembrane region" description="Helical" evidence="1">
    <location>
        <begin position="62"/>
        <end position="83"/>
    </location>
</feature>
<name>A0A6C0JUM1_9ZZZZ</name>
<accession>A0A6C0JUM1</accession>
<keyword evidence="1" id="KW-1133">Transmembrane helix</keyword>
<dbReference type="EMBL" id="MN740737">
    <property type="protein sequence ID" value="QHU09445.1"/>
    <property type="molecule type" value="Genomic_DNA"/>
</dbReference>
<sequence>MSLSEYRPIDLVSYSILFALSIFIAFPRFTYNITGVCLIPLLVDYSILYYKNIKHQTVDMHMFHIMMIITITSLIIHCLLNAISKKTA</sequence>
<organism evidence="2">
    <name type="scientific">viral metagenome</name>
    <dbReference type="NCBI Taxonomy" id="1070528"/>
    <lineage>
        <taxon>unclassified sequences</taxon>
        <taxon>metagenomes</taxon>
        <taxon>organismal metagenomes</taxon>
    </lineage>
</organism>
<keyword evidence="1" id="KW-0812">Transmembrane</keyword>
<protein>
    <submittedName>
        <fullName evidence="2">Uncharacterized protein</fullName>
    </submittedName>
</protein>
<reference evidence="2" key="1">
    <citation type="journal article" date="2020" name="Nature">
        <title>Giant virus diversity and host interactions through global metagenomics.</title>
        <authorList>
            <person name="Schulz F."/>
            <person name="Roux S."/>
            <person name="Paez-Espino D."/>
            <person name="Jungbluth S."/>
            <person name="Walsh D.A."/>
            <person name="Denef V.J."/>
            <person name="McMahon K.D."/>
            <person name="Konstantinidis K.T."/>
            <person name="Eloe-Fadrosh E.A."/>
            <person name="Kyrpides N.C."/>
            <person name="Woyke T."/>
        </authorList>
    </citation>
    <scope>NUCLEOTIDE SEQUENCE</scope>
    <source>
        <strain evidence="2">GVMAG-S-1101164-105</strain>
    </source>
</reference>
<dbReference type="AlphaFoldDB" id="A0A6C0JUM1"/>